<dbReference type="Pfam" id="PF13649">
    <property type="entry name" value="Methyltransf_25"/>
    <property type="match status" value="1"/>
</dbReference>
<dbReference type="Proteomes" id="UP000316030">
    <property type="component" value="Unassembled WGS sequence"/>
</dbReference>
<evidence type="ECO:0000259" key="1">
    <source>
        <dbReference type="Pfam" id="PF13649"/>
    </source>
</evidence>
<dbReference type="PANTHER" id="PTHR12843:SF5">
    <property type="entry name" value="EEF1A LYSINE METHYLTRANSFERASE 2"/>
    <property type="match status" value="1"/>
</dbReference>
<dbReference type="OrthoDB" id="9788660at2"/>
<protein>
    <submittedName>
        <fullName evidence="2">Methyltransferase domain-containing protein</fullName>
    </submittedName>
</protein>
<sequence length="203" mass="22342">MSHRADWDRAYREKDHSDLSWHEPVPELSLSLVRQAGIGPHDAVVDIGAGSSPLLRALAAAGFDDLTALDLSEAALAGLRNDLPNGALAETLIADVCHWQPQRRYALCHDRAALHFLTTPQDQADYATTLTRALAPNGHAIIATFAPDGPEKCFGQPVQRHDGTSLHRLLGPAFRLISEQRHIHTTPSGVEQRYCYTLFQRVD</sequence>
<keyword evidence="2" id="KW-0808">Transferase</keyword>
<dbReference type="Gene3D" id="3.40.50.150">
    <property type="entry name" value="Vaccinia Virus protein VP39"/>
    <property type="match status" value="1"/>
</dbReference>
<dbReference type="EMBL" id="FXTO01000002">
    <property type="protein sequence ID" value="SMO43998.1"/>
    <property type="molecule type" value="Genomic_DNA"/>
</dbReference>
<feature type="domain" description="Methyltransferase" evidence="1">
    <location>
        <begin position="44"/>
        <end position="138"/>
    </location>
</feature>
<gene>
    <name evidence="2" type="ORF">SAMN06265173_102261</name>
</gene>
<reference evidence="2 3" key="1">
    <citation type="submission" date="2017-05" db="EMBL/GenBank/DDBJ databases">
        <authorList>
            <person name="Varghese N."/>
            <person name="Submissions S."/>
        </authorList>
    </citation>
    <scope>NUCLEOTIDE SEQUENCE [LARGE SCALE GENOMIC DNA]</scope>
    <source>
        <strain evidence="2 3">DSM 29506</strain>
    </source>
</reference>
<dbReference type="InterPro" id="IPR029063">
    <property type="entry name" value="SAM-dependent_MTases_sf"/>
</dbReference>
<dbReference type="SUPFAM" id="SSF53335">
    <property type="entry name" value="S-adenosyl-L-methionine-dependent methyltransferases"/>
    <property type="match status" value="1"/>
</dbReference>
<dbReference type="InterPro" id="IPR041698">
    <property type="entry name" value="Methyltransf_25"/>
</dbReference>
<name>A0A521BA91_9RHOB</name>
<keyword evidence="3" id="KW-1185">Reference proteome</keyword>
<dbReference type="PANTHER" id="PTHR12843">
    <property type="entry name" value="PROTEIN-LYSINE N-METHYLTRANSFERASE METTL10"/>
    <property type="match status" value="1"/>
</dbReference>
<evidence type="ECO:0000313" key="2">
    <source>
        <dbReference type="EMBL" id="SMO43998.1"/>
    </source>
</evidence>
<dbReference type="CDD" id="cd02440">
    <property type="entry name" value="AdoMet_MTases"/>
    <property type="match status" value="1"/>
</dbReference>
<organism evidence="2 3">
    <name type="scientific">Thalassovita litoralis</name>
    <dbReference type="NCBI Taxonomy" id="1010611"/>
    <lineage>
        <taxon>Bacteria</taxon>
        <taxon>Pseudomonadati</taxon>
        <taxon>Pseudomonadota</taxon>
        <taxon>Alphaproteobacteria</taxon>
        <taxon>Rhodobacterales</taxon>
        <taxon>Roseobacteraceae</taxon>
        <taxon>Thalassovita</taxon>
    </lineage>
</organism>
<dbReference type="AlphaFoldDB" id="A0A521BA91"/>
<dbReference type="GO" id="GO:0032259">
    <property type="term" value="P:methylation"/>
    <property type="evidence" value="ECO:0007669"/>
    <property type="project" value="UniProtKB-KW"/>
</dbReference>
<evidence type="ECO:0000313" key="3">
    <source>
        <dbReference type="Proteomes" id="UP000316030"/>
    </source>
</evidence>
<dbReference type="RefSeq" id="WP_142492017.1">
    <property type="nucleotide sequence ID" value="NZ_FXTO01000002.1"/>
</dbReference>
<accession>A0A521BA91</accession>
<keyword evidence="2" id="KW-0489">Methyltransferase</keyword>
<proteinExistence type="predicted"/>
<dbReference type="GO" id="GO:0008168">
    <property type="term" value="F:methyltransferase activity"/>
    <property type="evidence" value="ECO:0007669"/>
    <property type="project" value="UniProtKB-KW"/>
</dbReference>